<dbReference type="EMBL" id="BMKR01000004">
    <property type="protein sequence ID" value="GGF68739.1"/>
    <property type="molecule type" value="Genomic_DNA"/>
</dbReference>
<reference evidence="3" key="2">
    <citation type="submission" date="2020-09" db="EMBL/GenBank/DDBJ databases">
        <authorList>
            <person name="Sun Q."/>
            <person name="Zhou Y."/>
        </authorList>
    </citation>
    <scope>NUCLEOTIDE SEQUENCE</scope>
    <source>
        <strain evidence="3">CGMCC 1.16134</strain>
    </source>
</reference>
<dbReference type="InterPro" id="IPR025403">
    <property type="entry name" value="TgpA-like_C"/>
</dbReference>
<organism evidence="3 4">
    <name type="scientific">Paenibacillus albidus</name>
    <dbReference type="NCBI Taxonomy" id="2041023"/>
    <lineage>
        <taxon>Bacteria</taxon>
        <taxon>Bacillati</taxon>
        <taxon>Bacillota</taxon>
        <taxon>Bacilli</taxon>
        <taxon>Bacillales</taxon>
        <taxon>Paenibacillaceae</taxon>
        <taxon>Paenibacillus</taxon>
    </lineage>
</organism>
<proteinExistence type="predicted"/>
<dbReference type="RefSeq" id="WP_189022956.1">
    <property type="nucleotide sequence ID" value="NZ_BMKR01000004.1"/>
</dbReference>
<evidence type="ECO:0000259" key="2">
    <source>
        <dbReference type="Pfam" id="PF13559"/>
    </source>
</evidence>
<feature type="domain" description="Protein-glutamine gamma-glutamyltransferase-like C-terminal" evidence="2">
    <location>
        <begin position="365"/>
        <end position="441"/>
    </location>
</feature>
<dbReference type="Pfam" id="PF13559">
    <property type="entry name" value="DUF4129"/>
    <property type="match status" value="1"/>
</dbReference>
<feature type="transmembrane region" description="Helical" evidence="1">
    <location>
        <begin position="94"/>
        <end position="111"/>
    </location>
</feature>
<keyword evidence="1" id="KW-0812">Transmembrane</keyword>
<comment type="caution">
    <text evidence="3">The sequence shown here is derived from an EMBL/GenBank/DDBJ whole genome shotgun (WGS) entry which is preliminary data.</text>
</comment>
<feature type="transmembrane region" description="Helical" evidence="1">
    <location>
        <begin position="71"/>
        <end position="88"/>
    </location>
</feature>
<gene>
    <name evidence="3" type="ORF">GCM10010912_12250</name>
</gene>
<evidence type="ECO:0000313" key="3">
    <source>
        <dbReference type="EMBL" id="GGF68739.1"/>
    </source>
</evidence>
<sequence>MTLFPPSRIRGTLRLWGRCFLELLLSLPLWILVQVYALTGQPGTLWIYLLPLLSLAGVLLSTLCNVRWKQLVCALGIGFAFGFLAGGFESRDSFICIASGGLCAFLGMTAPSRSSNTTTYWSGIALYFVAVLTFGQLPDLQSSVPVLTWSGSICLIVILLSTNSQHLRYSSFAGDEAPLPTGLRRHNRWFVAGFILAAAVLAAGAGKWLGALAWNAARALIGWFLQLFSGSEETPVQSQAPPPAAPVLPAAEATPPGLLAKLLDLSFYLLASLVIGFLVYYGLRWLYRNTGGIWHRVIAALLAMLRREQPQTEPAAYRDEERNVFTWEQAVRGMKDFLNRSLTIGSRRDRWDQTGSNRERARWMYREWLAAKRGKGYEIKRFLTPQETAKDVLDWTARNDKQAQKRGINDPSSQKLIELYEQARYGDQEPTDAEVAALKAELKL</sequence>
<feature type="transmembrane region" description="Helical" evidence="1">
    <location>
        <begin position="118"/>
        <end position="137"/>
    </location>
</feature>
<keyword evidence="1" id="KW-1133">Transmembrane helix</keyword>
<feature type="transmembrane region" description="Helical" evidence="1">
    <location>
        <begin position="20"/>
        <end position="39"/>
    </location>
</feature>
<feature type="transmembrane region" description="Helical" evidence="1">
    <location>
        <begin position="45"/>
        <end position="64"/>
    </location>
</feature>
<feature type="transmembrane region" description="Helical" evidence="1">
    <location>
        <begin position="189"/>
        <end position="210"/>
    </location>
</feature>
<keyword evidence="1" id="KW-0472">Membrane</keyword>
<dbReference type="AlphaFoldDB" id="A0A917FES6"/>
<reference evidence="3" key="1">
    <citation type="journal article" date="2014" name="Int. J. Syst. Evol. Microbiol.">
        <title>Complete genome sequence of Corynebacterium casei LMG S-19264T (=DSM 44701T), isolated from a smear-ripened cheese.</title>
        <authorList>
            <consortium name="US DOE Joint Genome Institute (JGI-PGF)"/>
            <person name="Walter F."/>
            <person name="Albersmeier A."/>
            <person name="Kalinowski J."/>
            <person name="Ruckert C."/>
        </authorList>
    </citation>
    <scope>NUCLEOTIDE SEQUENCE</scope>
    <source>
        <strain evidence="3">CGMCC 1.16134</strain>
    </source>
</reference>
<keyword evidence="4" id="KW-1185">Reference proteome</keyword>
<dbReference type="Proteomes" id="UP000637643">
    <property type="component" value="Unassembled WGS sequence"/>
</dbReference>
<accession>A0A917FES6</accession>
<name>A0A917FES6_9BACL</name>
<evidence type="ECO:0000313" key="4">
    <source>
        <dbReference type="Proteomes" id="UP000637643"/>
    </source>
</evidence>
<feature type="transmembrane region" description="Helical" evidence="1">
    <location>
        <begin position="143"/>
        <end position="162"/>
    </location>
</feature>
<protein>
    <recommendedName>
        <fullName evidence="2">Protein-glutamine gamma-glutamyltransferase-like C-terminal domain-containing protein</fullName>
    </recommendedName>
</protein>
<evidence type="ECO:0000256" key="1">
    <source>
        <dbReference type="SAM" id="Phobius"/>
    </source>
</evidence>
<feature type="transmembrane region" description="Helical" evidence="1">
    <location>
        <begin position="265"/>
        <end position="283"/>
    </location>
</feature>